<evidence type="ECO:0000313" key="2">
    <source>
        <dbReference type="EMBL" id="GEZ03307.1"/>
    </source>
</evidence>
<evidence type="ECO:0000256" key="1">
    <source>
        <dbReference type="SAM" id="Phobius"/>
    </source>
</evidence>
<accession>A0A699HZR5</accession>
<protein>
    <submittedName>
        <fullName evidence="2">Uncharacterized protein</fullName>
    </submittedName>
</protein>
<reference evidence="2" key="1">
    <citation type="journal article" date="2019" name="Sci. Rep.">
        <title>Draft genome of Tanacetum cinerariifolium, the natural source of mosquito coil.</title>
        <authorList>
            <person name="Yamashiro T."/>
            <person name="Shiraishi A."/>
            <person name="Satake H."/>
            <person name="Nakayama K."/>
        </authorList>
    </citation>
    <scope>NUCLEOTIDE SEQUENCE</scope>
</reference>
<keyword evidence="1" id="KW-0472">Membrane</keyword>
<organism evidence="2">
    <name type="scientific">Tanacetum cinerariifolium</name>
    <name type="common">Dalmatian daisy</name>
    <name type="synonym">Chrysanthemum cinerariifolium</name>
    <dbReference type="NCBI Taxonomy" id="118510"/>
    <lineage>
        <taxon>Eukaryota</taxon>
        <taxon>Viridiplantae</taxon>
        <taxon>Streptophyta</taxon>
        <taxon>Embryophyta</taxon>
        <taxon>Tracheophyta</taxon>
        <taxon>Spermatophyta</taxon>
        <taxon>Magnoliopsida</taxon>
        <taxon>eudicotyledons</taxon>
        <taxon>Gunneridae</taxon>
        <taxon>Pentapetalae</taxon>
        <taxon>asterids</taxon>
        <taxon>campanulids</taxon>
        <taxon>Asterales</taxon>
        <taxon>Asteraceae</taxon>
        <taxon>Asteroideae</taxon>
        <taxon>Anthemideae</taxon>
        <taxon>Anthemidinae</taxon>
        <taxon>Tanacetum</taxon>
    </lineage>
</organism>
<keyword evidence="1" id="KW-0812">Transmembrane</keyword>
<proteinExistence type="predicted"/>
<name>A0A699HZR5_TANCI</name>
<sequence length="97" mass="10695">MNENTINNVNVDASMIILLVLIITSFNGVTMGYLEKNLTQEQTQYQAHYSGINLQTNNKYSVTEVGESSNGFIVNQQVEESPIGLSLSKSTPVVNRV</sequence>
<gene>
    <name evidence="2" type="ORF">Tci_475280</name>
</gene>
<feature type="transmembrane region" description="Helical" evidence="1">
    <location>
        <begin position="15"/>
        <end position="34"/>
    </location>
</feature>
<keyword evidence="1" id="KW-1133">Transmembrane helix</keyword>
<comment type="caution">
    <text evidence="2">The sequence shown here is derived from an EMBL/GenBank/DDBJ whole genome shotgun (WGS) entry which is preliminary data.</text>
</comment>
<dbReference type="AlphaFoldDB" id="A0A699HZR5"/>
<dbReference type="EMBL" id="BKCJ010233950">
    <property type="protein sequence ID" value="GEZ03307.1"/>
    <property type="molecule type" value="Genomic_DNA"/>
</dbReference>